<protein>
    <submittedName>
        <fullName evidence="1">Uncharacterized protein</fullName>
    </submittedName>
</protein>
<evidence type="ECO:0000313" key="2">
    <source>
        <dbReference type="Proteomes" id="UP001172386"/>
    </source>
</evidence>
<accession>A0ACC3A558</accession>
<dbReference type="Proteomes" id="UP001172386">
    <property type="component" value="Unassembled WGS sequence"/>
</dbReference>
<organism evidence="1 2">
    <name type="scientific">Neophaeococcomyces mojaviensis</name>
    <dbReference type="NCBI Taxonomy" id="3383035"/>
    <lineage>
        <taxon>Eukaryota</taxon>
        <taxon>Fungi</taxon>
        <taxon>Dikarya</taxon>
        <taxon>Ascomycota</taxon>
        <taxon>Pezizomycotina</taxon>
        <taxon>Eurotiomycetes</taxon>
        <taxon>Chaetothyriomycetidae</taxon>
        <taxon>Chaetothyriales</taxon>
        <taxon>Chaetothyriales incertae sedis</taxon>
        <taxon>Neophaeococcomyces</taxon>
    </lineage>
</organism>
<proteinExistence type="predicted"/>
<reference evidence="1" key="1">
    <citation type="submission" date="2022-10" db="EMBL/GenBank/DDBJ databases">
        <title>Culturing micro-colonial fungi from biological soil crusts in the Mojave desert and describing Neophaeococcomyces mojavensis, and introducing the new genera and species Taxawa tesnikishii.</title>
        <authorList>
            <person name="Kurbessoian T."/>
            <person name="Stajich J.E."/>
        </authorList>
    </citation>
    <scope>NUCLEOTIDE SEQUENCE</scope>
    <source>
        <strain evidence="1">JES_112</strain>
    </source>
</reference>
<comment type="caution">
    <text evidence="1">The sequence shown here is derived from an EMBL/GenBank/DDBJ whole genome shotgun (WGS) entry which is preliminary data.</text>
</comment>
<sequence length="285" mass="30853">MAFPSPTKNYHTTSYPDIDPTSARLSTKGKNVVITGGGSGIGGDTTLAFAKSGASNIALLGRTEKTLLETKKRLATQYSGTAISTYAADLVDKQSLERALATIHSSFGTIDVLVANAGYLPTLQSIADTDLDEWYNGFEVNVKGNFNLIRAFLPHAAEDAAVINISTGIVHLPFLKGYSGYHTSKLASAKMFDYLHKEHPNLFVLNVHPGVIVTAMNDKTKDSGTVLPFDDVDLPASFVVWAVSPEARFLNGRFVWAHWDVNELKGMAKDIESSDKFTLGLLGWP</sequence>
<dbReference type="EMBL" id="JAPDRQ010000095">
    <property type="protein sequence ID" value="KAJ9655491.1"/>
    <property type="molecule type" value="Genomic_DNA"/>
</dbReference>
<evidence type="ECO:0000313" key="1">
    <source>
        <dbReference type="EMBL" id="KAJ9655491.1"/>
    </source>
</evidence>
<gene>
    <name evidence="1" type="ORF">H2198_005677</name>
</gene>
<name>A0ACC3A558_9EURO</name>
<keyword evidence="2" id="KW-1185">Reference proteome</keyword>